<keyword evidence="5" id="KW-1185">Reference proteome</keyword>
<dbReference type="PANTHER" id="PTHR33121:SF70">
    <property type="entry name" value="SIGNALING PROTEIN YKOW"/>
    <property type="match status" value="1"/>
</dbReference>
<proteinExistence type="predicted"/>
<feature type="domain" description="EAL" evidence="3">
    <location>
        <begin position="701"/>
        <end position="957"/>
    </location>
</feature>
<keyword evidence="1" id="KW-0472">Membrane</keyword>
<dbReference type="PROSITE" id="PS50883">
    <property type="entry name" value="EAL"/>
    <property type="match status" value="1"/>
</dbReference>
<gene>
    <name evidence="4" type="ORF">HF878_08030</name>
</gene>
<dbReference type="SMART" id="SM00052">
    <property type="entry name" value="EAL"/>
    <property type="match status" value="1"/>
</dbReference>
<feature type="chain" id="PRO_5039430583" evidence="2">
    <location>
        <begin position="29"/>
        <end position="957"/>
    </location>
</feature>
<evidence type="ECO:0000313" key="5">
    <source>
        <dbReference type="Proteomes" id="UP000543804"/>
    </source>
</evidence>
<dbReference type="Gene3D" id="3.30.70.270">
    <property type="match status" value="1"/>
</dbReference>
<keyword evidence="2" id="KW-0732">Signal</keyword>
<dbReference type="PANTHER" id="PTHR33121">
    <property type="entry name" value="CYCLIC DI-GMP PHOSPHODIESTERASE PDEF"/>
    <property type="match status" value="1"/>
</dbReference>
<name>A0A848B647_9FIRM</name>
<evidence type="ECO:0000259" key="3">
    <source>
        <dbReference type="PROSITE" id="PS50883"/>
    </source>
</evidence>
<reference evidence="4 5" key="1">
    <citation type="submission" date="2020-04" db="EMBL/GenBank/DDBJ databases">
        <authorList>
            <person name="Hitch T.C.A."/>
            <person name="Wylensek D."/>
            <person name="Clavel T."/>
        </authorList>
    </citation>
    <scope>NUCLEOTIDE SEQUENCE [LARGE SCALE GENOMIC DNA]</scope>
    <source>
        <strain evidence="4 5">PG-130-P53-12</strain>
    </source>
</reference>
<dbReference type="GO" id="GO:0071111">
    <property type="term" value="F:cyclic-guanylate-specific phosphodiesterase activity"/>
    <property type="evidence" value="ECO:0007669"/>
    <property type="project" value="InterPro"/>
</dbReference>
<dbReference type="InterPro" id="IPR050706">
    <property type="entry name" value="Cyclic-di-GMP_PDE-like"/>
</dbReference>
<dbReference type="CDD" id="cd01948">
    <property type="entry name" value="EAL"/>
    <property type="match status" value="1"/>
</dbReference>
<dbReference type="SUPFAM" id="SSF141868">
    <property type="entry name" value="EAL domain-like"/>
    <property type="match status" value="1"/>
</dbReference>
<organism evidence="4 5">
    <name type="scientific">Selenomonas bovis</name>
    <dbReference type="NCBI Taxonomy" id="416586"/>
    <lineage>
        <taxon>Bacteria</taxon>
        <taxon>Bacillati</taxon>
        <taxon>Bacillota</taxon>
        <taxon>Negativicutes</taxon>
        <taxon>Selenomonadales</taxon>
        <taxon>Selenomonadaceae</taxon>
        <taxon>Selenomonas</taxon>
    </lineage>
</organism>
<dbReference type="SMART" id="SM00062">
    <property type="entry name" value="PBPb"/>
    <property type="match status" value="1"/>
</dbReference>
<dbReference type="SUPFAM" id="SSF53850">
    <property type="entry name" value="Periplasmic binding protein-like II"/>
    <property type="match status" value="2"/>
</dbReference>
<dbReference type="Pfam" id="PF00563">
    <property type="entry name" value="EAL"/>
    <property type="match status" value="1"/>
</dbReference>
<dbReference type="EMBL" id="JABAFA010000030">
    <property type="protein sequence ID" value="NMD99413.1"/>
    <property type="molecule type" value="Genomic_DNA"/>
</dbReference>
<dbReference type="RefSeq" id="WP_170077756.1">
    <property type="nucleotide sequence ID" value="NZ_JABAFA010000030.1"/>
</dbReference>
<protein>
    <submittedName>
        <fullName evidence="4">EAL domain-containing protein</fullName>
    </submittedName>
</protein>
<feature type="transmembrane region" description="Helical" evidence="1">
    <location>
        <begin position="499"/>
        <end position="519"/>
    </location>
</feature>
<dbReference type="Proteomes" id="UP000543804">
    <property type="component" value="Unassembled WGS sequence"/>
</dbReference>
<evidence type="ECO:0000313" key="4">
    <source>
        <dbReference type="EMBL" id="NMD99413.1"/>
    </source>
</evidence>
<dbReference type="InterPro" id="IPR043128">
    <property type="entry name" value="Rev_trsase/Diguanyl_cyclase"/>
</dbReference>
<comment type="caution">
    <text evidence="4">The sequence shown here is derived from an EMBL/GenBank/DDBJ whole genome shotgun (WGS) entry which is preliminary data.</text>
</comment>
<feature type="signal peptide" evidence="2">
    <location>
        <begin position="1"/>
        <end position="28"/>
    </location>
</feature>
<dbReference type="Gene3D" id="3.40.190.10">
    <property type="entry name" value="Periplasmic binding protein-like II"/>
    <property type="match status" value="4"/>
</dbReference>
<evidence type="ECO:0000256" key="2">
    <source>
        <dbReference type="SAM" id="SignalP"/>
    </source>
</evidence>
<accession>A0A848B647</accession>
<dbReference type="Pfam" id="PF00497">
    <property type="entry name" value="SBP_bac_3"/>
    <property type="match status" value="2"/>
</dbReference>
<dbReference type="AlphaFoldDB" id="A0A848B647"/>
<dbReference type="InterPro" id="IPR001638">
    <property type="entry name" value="Solute-binding_3/MltF_N"/>
</dbReference>
<evidence type="ECO:0000256" key="1">
    <source>
        <dbReference type="SAM" id="Phobius"/>
    </source>
</evidence>
<dbReference type="InterPro" id="IPR035919">
    <property type="entry name" value="EAL_sf"/>
</dbReference>
<dbReference type="InterPro" id="IPR001633">
    <property type="entry name" value="EAL_dom"/>
</dbReference>
<dbReference type="Gene3D" id="3.20.20.450">
    <property type="entry name" value="EAL domain"/>
    <property type="match status" value="1"/>
</dbReference>
<sequence>MEIKGSSRWLAVLVGAALCLEAAGTVQASRPVLRVGIHDAGPDIGVADGAGAYHSINTDYMQILASYAGMDVVFVRGTARECEERLVRGEVDVLPGLVRTEAQSRTMAFSRLPMGRGYTTLYLRGGQEALYSGEGSLLLGTLPGRYQSAQLPEVMREAGRPFETEGFRDYHALMAACEAGTIDGYFIANQGLGQMGAAAAVFDVNPLYFAVRADNTALLARLDRAADELAIVHPQLIDDLYGLYERWAGDSRPLLLDAEERQFLAEHKTLRVVCVARERPYAYIREDGKLHGALKRIAERLEQDLGVAVEVEPLTEAEAAYARVASGEADICLNMAWDPGWAAQLGMDQTVPFMESYYTLVLRRGSAMPAAPRVACLDSRFADEVLQQAFGEDHLVRESSVAACLAAVRTGRADAACIRQEAAQYQTMRGDFPDLVSTGAVAYRKRIAMGVSKQADPVLLHLLDKEIRCMGPDVPDAYFAQQTRQAIEERSVFSYLCNYPFQILGGVLVLFLLGALWFLRDRRQRRSHVQRLQETLDHDRYTGLHNVTWFERAGNKVIRAGKDETAQLAVVVIKAAQPEVIAATYGREAIVKLLRRLGEQLLEMPWAKLAATRTNAASAVCLTQPMERDDLRGAIFQLMRESEYLEVGHMLVRAPLVAGVCYLGAPPMDLGTALNNATLAAESAEPIGFFNSALQRDTLLQSRMESLQQRALERGEFHIWYQPKYDLVTRKCVGAEALVRWQSAELGFLPPGKFISFFESNGFITQLDFYNLEHVMEFQRDCKAKGLPVVPISVNQSRLHMREKGYLRRMHALVERYTTEGIELELTETAFDFGSEAIREHSLAVVTALHAMGFAIDMDDFGSGYSDLSLLNQLPLDVMKIDRSLLLASEGSERMRIVLKMMIDLGHSLGMRVICEGIETEAQEELLRAVGCEYGQGFLYGRPMQRADFEAFLRAHA</sequence>
<keyword evidence="1" id="KW-0812">Transmembrane</keyword>
<keyword evidence="1" id="KW-1133">Transmembrane helix</keyword>